<feature type="transmembrane region" description="Helical" evidence="1">
    <location>
        <begin position="320"/>
        <end position="340"/>
    </location>
</feature>
<dbReference type="Pfam" id="PF01757">
    <property type="entry name" value="Acyl_transf_3"/>
    <property type="match status" value="1"/>
</dbReference>
<feature type="transmembrane region" description="Helical" evidence="1">
    <location>
        <begin position="36"/>
        <end position="56"/>
    </location>
</feature>
<feature type="transmembrane region" description="Helical" evidence="1">
    <location>
        <begin position="142"/>
        <end position="161"/>
    </location>
</feature>
<keyword evidence="1" id="KW-0812">Transmembrane</keyword>
<proteinExistence type="predicted"/>
<feature type="transmembrane region" description="Helical" evidence="1">
    <location>
        <begin position="168"/>
        <end position="187"/>
    </location>
</feature>
<sequence length="371" mass="39922">MPSSRFAYLDGIRAVAITCVVALHWLLWYSPLFHGGSIGVDLFFVLSGFIITTVLWRTPTTGTAARAWTSFVRRRVVRLYPALIGLVVGSVVLYALIPAGGVAGGEVGRRGALVLAQTSSIWTAQQDGSFLFSGIKPFGHTWSLAVEWYFYLLWPAVVLVARRRGWAPARLAAASAVVGIACYVLTLPLNAFWFYYGPTARFGELLAGGALALAMQSRPADAPPLRLPARLPVVALGAVGLWTLLGPDADSDPYRYVGLPLGVAAALVLVVNGYTAAPGPVHRLLSHPWVAYLGRLSYSLYLWHFVPFLLLADVALPKPVLGLAAVAMTVALTLASYYLLEKPFLRPRSDVLGPRRTAPAKRSLVEQGSAG</sequence>
<keyword evidence="4" id="KW-1185">Reference proteome</keyword>
<evidence type="ECO:0000259" key="2">
    <source>
        <dbReference type="Pfam" id="PF01757"/>
    </source>
</evidence>
<dbReference type="EMBL" id="JAVDYG010000001">
    <property type="protein sequence ID" value="MDR7362012.1"/>
    <property type="molecule type" value="Genomic_DNA"/>
</dbReference>
<feature type="transmembrane region" description="Helical" evidence="1">
    <location>
        <begin position="289"/>
        <end position="308"/>
    </location>
</feature>
<gene>
    <name evidence="3" type="ORF">J2S63_001565</name>
</gene>
<feature type="domain" description="Acyltransferase 3" evidence="2">
    <location>
        <begin position="7"/>
        <end position="336"/>
    </location>
</feature>
<dbReference type="InterPro" id="IPR002656">
    <property type="entry name" value="Acyl_transf_3_dom"/>
</dbReference>
<accession>A0ABU2BTR0</accession>
<keyword evidence="1" id="KW-0472">Membrane</keyword>
<comment type="caution">
    <text evidence="3">The sequence shown here is derived from an EMBL/GenBank/DDBJ whole genome shotgun (WGS) entry which is preliminary data.</text>
</comment>
<dbReference type="RefSeq" id="WP_310300879.1">
    <property type="nucleotide sequence ID" value="NZ_BAAAPS010000008.1"/>
</dbReference>
<dbReference type="PANTHER" id="PTHR23028">
    <property type="entry name" value="ACETYLTRANSFERASE"/>
    <property type="match status" value="1"/>
</dbReference>
<reference evidence="3 4" key="1">
    <citation type="submission" date="2023-07" db="EMBL/GenBank/DDBJ databases">
        <title>Sequencing the genomes of 1000 actinobacteria strains.</title>
        <authorList>
            <person name="Klenk H.-P."/>
        </authorList>
    </citation>
    <scope>NUCLEOTIDE SEQUENCE [LARGE SCALE GENOMIC DNA]</scope>
    <source>
        <strain evidence="3 4">DSM 19426</strain>
    </source>
</reference>
<evidence type="ECO:0000313" key="3">
    <source>
        <dbReference type="EMBL" id="MDR7362012.1"/>
    </source>
</evidence>
<evidence type="ECO:0000256" key="1">
    <source>
        <dbReference type="SAM" id="Phobius"/>
    </source>
</evidence>
<protein>
    <submittedName>
        <fullName evidence="3">Peptidoglycan/LPS O-acetylase OafA/YrhL</fullName>
    </submittedName>
</protein>
<evidence type="ECO:0000313" key="4">
    <source>
        <dbReference type="Proteomes" id="UP001183648"/>
    </source>
</evidence>
<dbReference type="Proteomes" id="UP001183648">
    <property type="component" value="Unassembled WGS sequence"/>
</dbReference>
<feature type="transmembrane region" description="Helical" evidence="1">
    <location>
        <begin position="12"/>
        <end position="30"/>
    </location>
</feature>
<dbReference type="InterPro" id="IPR050879">
    <property type="entry name" value="Acyltransferase_3"/>
</dbReference>
<keyword evidence="1" id="KW-1133">Transmembrane helix</keyword>
<organism evidence="3 4">
    <name type="scientific">Nocardioides marmoribigeumensis</name>
    <dbReference type="NCBI Taxonomy" id="433649"/>
    <lineage>
        <taxon>Bacteria</taxon>
        <taxon>Bacillati</taxon>
        <taxon>Actinomycetota</taxon>
        <taxon>Actinomycetes</taxon>
        <taxon>Propionibacteriales</taxon>
        <taxon>Nocardioidaceae</taxon>
        <taxon>Nocardioides</taxon>
    </lineage>
</organism>
<name>A0ABU2BTR0_9ACTN</name>
<feature type="transmembrane region" description="Helical" evidence="1">
    <location>
        <begin position="77"/>
        <end position="97"/>
    </location>
</feature>
<dbReference type="PANTHER" id="PTHR23028:SF53">
    <property type="entry name" value="ACYL_TRANSF_3 DOMAIN-CONTAINING PROTEIN"/>
    <property type="match status" value="1"/>
</dbReference>
<feature type="transmembrane region" description="Helical" evidence="1">
    <location>
        <begin position="257"/>
        <end position="277"/>
    </location>
</feature>